<dbReference type="EMBL" id="JACHGB010000001">
    <property type="protein sequence ID" value="MBB5270324.1"/>
    <property type="molecule type" value="Genomic_DNA"/>
</dbReference>
<feature type="compositionally biased region" description="Low complexity" evidence="1">
    <location>
        <begin position="182"/>
        <end position="192"/>
    </location>
</feature>
<organism evidence="2 3">
    <name type="scientific">Quisquiliibacterium transsilvanicum</name>
    <dbReference type="NCBI Taxonomy" id="1549638"/>
    <lineage>
        <taxon>Bacteria</taxon>
        <taxon>Pseudomonadati</taxon>
        <taxon>Pseudomonadota</taxon>
        <taxon>Betaproteobacteria</taxon>
        <taxon>Burkholderiales</taxon>
        <taxon>Burkholderiaceae</taxon>
        <taxon>Quisquiliibacterium</taxon>
    </lineage>
</organism>
<evidence type="ECO:0000313" key="3">
    <source>
        <dbReference type="Proteomes" id="UP000532440"/>
    </source>
</evidence>
<reference evidence="2 3" key="1">
    <citation type="submission" date="2020-08" db="EMBL/GenBank/DDBJ databases">
        <title>Genomic Encyclopedia of Type Strains, Phase IV (KMG-IV): sequencing the most valuable type-strain genomes for metagenomic binning, comparative biology and taxonomic classification.</title>
        <authorList>
            <person name="Goeker M."/>
        </authorList>
    </citation>
    <scope>NUCLEOTIDE SEQUENCE [LARGE SCALE GENOMIC DNA]</scope>
    <source>
        <strain evidence="2 3">DSM 29781</strain>
    </source>
</reference>
<gene>
    <name evidence="2" type="ORF">HNQ70_000308</name>
</gene>
<comment type="caution">
    <text evidence="2">The sequence shown here is derived from an EMBL/GenBank/DDBJ whole genome shotgun (WGS) entry which is preliminary data.</text>
</comment>
<evidence type="ECO:0000313" key="2">
    <source>
        <dbReference type="EMBL" id="MBB5270324.1"/>
    </source>
</evidence>
<dbReference type="RefSeq" id="WP_183963612.1">
    <property type="nucleotide sequence ID" value="NZ_BAABEW010000021.1"/>
</dbReference>
<dbReference type="Proteomes" id="UP000532440">
    <property type="component" value="Unassembled WGS sequence"/>
</dbReference>
<proteinExistence type="predicted"/>
<evidence type="ECO:0000256" key="1">
    <source>
        <dbReference type="SAM" id="MobiDB-lite"/>
    </source>
</evidence>
<feature type="region of interest" description="Disordered" evidence="1">
    <location>
        <begin position="168"/>
        <end position="192"/>
    </location>
</feature>
<sequence>MHERITITELARRVGVSPQALSAAARKGRVTRGPDGLVDAAGGAAQWLANRVRRPRVPKDKTPSAAPETSDRPGRAATGAPDFWAHRTEREAAEAAIARMREREMSGELVRRADVERELAAKLIGLREALEGLGDRLASLVAAEPDISACRRLLRDEHRNALAAFAQPAGAAAPAPAPAPAPDAGAAAGWST</sequence>
<feature type="region of interest" description="Disordered" evidence="1">
    <location>
        <begin position="49"/>
        <end position="80"/>
    </location>
</feature>
<protein>
    <submittedName>
        <fullName evidence="2">Uncharacterized protein</fullName>
    </submittedName>
</protein>
<name>A0A7W8HE13_9BURK</name>
<dbReference type="AlphaFoldDB" id="A0A7W8HE13"/>
<keyword evidence="3" id="KW-1185">Reference proteome</keyword>
<accession>A0A7W8HE13</accession>